<dbReference type="Pfam" id="PF14770">
    <property type="entry name" value="TMEM18"/>
    <property type="match status" value="1"/>
</dbReference>
<protein>
    <submittedName>
        <fullName evidence="3">Transmembrane protein 18</fullName>
    </submittedName>
</protein>
<sequence>MSSKTEERAFILKCIKVYKLLPDDVKELTLWYFKEINFLCQVSERASRVIPSSRLSHQSSSVRSDQSVSRESRADALVFFSASACSLGAFQSLLLSSSNIYSYEAPARRDRHTMSRDEPFHSLFTATDSIDGIWPFLQSVSYTRQFFLSLSLSLSVYCNLLRILPSYHNTTSSVSVLVLLVYFSESINKVAATNWMVFSRQQYFDSQGLFISVVFSMPILMNCMIMVASWLYQSSQLMTSLKRAQLRQQAKNRQTNDEATNERTVTRPRQSDGEATNERTAARSRQSDGEETNEITAARLKHE</sequence>
<dbReference type="Proteomes" id="UP000078542">
    <property type="component" value="Unassembled WGS sequence"/>
</dbReference>
<evidence type="ECO:0000313" key="4">
    <source>
        <dbReference type="Proteomes" id="UP000078542"/>
    </source>
</evidence>
<dbReference type="EMBL" id="KQ978220">
    <property type="protein sequence ID" value="KYM96361.1"/>
    <property type="molecule type" value="Genomic_DNA"/>
</dbReference>
<feature type="transmembrane region" description="Helical" evidence="2">
    <location>
        <begin position="209"/>
        <end position="232"/>
    </location>
</feature>
<organism evidence="3 4">
    <name type="scientific">Cyphomyrmex costatus</name>
    <dbReference type="NCBI Taxonomy" id="456900"/>
    <lineage>
        <taxon>Eukaryota</taxon>
        <taxon>Metazoa</taxon>
        <taxon>Ecdysozoa</taxon>
        <taxon>Arthropoda</taxon>
        <taxon>Hexapoda</taxon>
        <taxon>Insecta</taxon>
        <taxon>Pterygota</taxon>
        <taxon>Neoptera</taxon>
        <taxon>Endopterygota</taxon>
        <taxon>Hymenoptera</taxon>
        <taxon>Apocrita</taxon>
        <taxon>Aculeata</taxon>
        <taxon>Formicoidea</taxon>
        <taxon>Formicidae</taxon>
        <taxon>Myrmicinae</taxon>
        <taxon>Cyphomyrmex</taxon>
    </lineage>
</organism>
<feature type="compositionally biased region" description="Basic and acidic residues" evidence="1">
    <location>
        <begin position="254"/>
        <end position="288"/>
    </location>
</feature>
<gene>
    <name evidence="3" type="ORF">ALC62_13012</name>
</gene>
<dbReference type="InterPro" id="IPR026721">
    <property type="entry name" value="TMEM18"/>
</dbReference>
<reference evidence="3 4" key="1">
    <citation type="submission" date="2016-03" db="EMBL/GenBank/DDBJ databases">
        <title>Cyphomyrmex costatus WGS genome.</title>
        <authorList>
            <person name="Nygaard S."/>
            <person name="Hu H."/>
            <person name="Boomsma J."/>
            <person name="Zhang G."/>
        </authorList>
    </citation>
    <scope>NUCLEOTIDE SEQUENCE [LARGE SCALE GENOMIC DNA]</scope>
    <source>
        <strain evidence="3">MS0001</strain>
        <tissue evidence="3">Whole body</tissue>
    </source>
</reference>
<keyword evidence="2" id="KW-0472">Membrane</keyword>
<evidence type="ECO:0000256" key="2">
    <source>
        <dbReference type="SAM" id="Phobius"/>
    </source>
</evidence>
<feature type="region of interest" description="Disordered" evidence="1">
    <location>
        <begin position="248"/>
        <end position="303"/>
    </location>
</feature>
<name>A0A195C865_9HYME</name>
<dbReference type="STRING" id="456900.A0A195C865"/>
<keyword evidence="4" id="KW-1185">Reference proteome</keyword>
<dbReference type="AlphaFoldDB" id="A0A195C865"/>
<evidence type="ECO:0000256" key="1">
    <source>
        <dbReference type="SAM" id="MobiDB-lite"/>
    </source>
</evidence>
<proteinExistence type="predicted"/>
<keyword evidence="2" id="KW-1133">Transmembrane helix</keyword>
<accession>A0A195C865</accession>
<evidence type="ECO:0000313" key="3">
    <source>
        <dbReference type="EMBL" id="KYM96361.1"/>
    </source>
</evidence>
<keyword evidence="2 3" id="KW-0812">Transmembrane</keyword>